<dbReference type="Pfam" id="PF13711">
    <property type="entry name" value="DUF4160"/>
    <property type="match status" value="1"/>
</dbReference>
<dbReference type="Proteomes" id="UP001595613">
    <property type="component" value="Unassembled WGS sequence"/>
</dbReference>
<reference evidence="2" key="1">
    <citation type="journal article" date="2019" name="Int. J. Syst. Evol. Microbiol.">
        <title>The Global Catalogue of Microorganisms (GCM) 10K type strain sequencing project: providing services to taxonomists for standard genome sequencing and annotation.</title>
        <authorList>
            <consortium name="The Broad Institute Genomics Platform"/>
            <consortium name="The Broad Institute Genome Sequencing Center for Infectious Disease"/>
            <person name="Wu L."/>
            <person name="Ma J."/>
        </authorList>
    </citation>
    <scope>NUCLEOTIDE SEQUENCE [LARGE SCALE GENOMIC DNA]</scope>
    <source>
        <strain evidence="2">KCTC 42281</strain>
    </source>
</reference>
<dbReference type="EMBL" id="JBHRYD010000005">
    <property type="protein sequence ID" value="MFC3704640.1"/>
    <property type="molecule type" value="Genomic_DNA"/>
</dbReference>
<sequence length="72" mass="8371">MFRADGMRFVIYLNDHEPAHLHVYGDGEARIDITTLRVMSVRGMGQRDVARALATATEYRSYFLQRWTEIHG</sequence>
<proteinExistence type="predicted"/>
<evidence type="ECO:0000313" key="2">
    <source>
        <dbReference type="Proteomes" id="UP001595613"/>
    </source>
</evidence>
<protein>
    <submittedName>
        <fullName evidence="1">DUF4160 domain-containing protein</fullName>
    </submittedName>
</protein>
<accession>A0ABV7WZA8</accession>
<dbReference type="RefSeq" id="WP_380096597.1">
    <property type="nucleotide sequence ID" value="NZ_JBHRYD010000005.1"/>
</dbReference>
<evidence type="ECO:0000313" key="1">
    <source>
        <dbReference type="EMBL" id="MFC3704640.1"/>
    </source>
</evidence>
<keyword evidence="2" id="KW-1185">Reference proteome</keyword>
<dbReference type="InterPro" id="IPR025427">
    <property type="entry name" value="DUF4160"/>
</dbReference>
<name>A0ABV7WZA8_9HYPH</name>
<organism evidence="1 2">
    <name type="scientific">Devosia honganensis</name>
    <dbReference type="NCBI Taxonomy" id="1610527"/>
    <lineage>
        <taxon>Bacteria</taxon>
        <taxon>Pseudomonadati</taxon>
        <taxon>Pseudomonadota</taxon>
        <taxon>Alphaproteobacteria</taxon>
        <taxon>Hyphomicrobiales</taxon>
        <taxon>Devosiaceae</taxon>
        <taxon>Devosia</taxon>
    </lineage>
</organism>
<comment type="caution">
    <text evidence="1">The sequence shown here is derived from an EMBL/GenBank/DDBJ whole genome shotgun (WGS) entry which is preliminary data.</text>
</comment>
<gene>
    <name evidence="1" type="ORF">ACFOOL_07705</name>
</gene>